<dbReference type="PATRIC" id="fig|1217675.3.peg.44"/>
<dbReference type="AlphaFoldDB" id="N8Y513"/>
<keyword evidence="2" id="KW-1185">Reference proteome</keyword>
<dbReference type="RefSeq" id="WP_004811434.1">
    <property type="nucleotide sequence ID" value="NZ_KB849446.1"/>
</dbReference>
<dbReference type="EMBL" id="APPI01000003">
    <property type="protein sequence ID" value="ENV14703.1"/>
    <property type="molecule type" value="Genomic_DNA"/>
</dbReference>
<evidence type="ECO:0000313" key="2">
    <source>
        <dbReference type="Proteomes" id="UP000018438"/>
    </source>
</evidence>
<organism evidence="1 2">
    <name type="scientific">Acinetobacter schindleri NIPH 900</name>
    <dbReference type="NCBI Taxonomy" id="1217675"/>
    <lineage>
        <taxon>Bacteria</taxon>
        <taxon>Pseudomonadati</taxon>
        <taxon>Pseudomonadota</taxon>
        <taxon>Gammaproteobacteria</taxon>
        <taxon>Moraxellales</taxon>
        <taxon>Moraxellaceae</taxon>
        <taxon>Acinetobacter</taxon>
    </lineage>
</organism>
<evidence type="ECO:0000313" key="1">
    <source>
        <dbReference type="EMBL" id="ENV14703.1"/>
    </source>
</evidence>
<comment type="caution">
    <text evidence="1">The sequence shown here is derived from an EMBL/GenBank/DDBJ whole genome shotgun (WGS) entry which is preliminary data.</text>
</comment>
<protein>
    <submittedName>
        <fullName evidence="1">Uncharacterized protein</fullName>
    </submittedName>
</protein>
<name>N8Y513_9GAMM</name>
<accession>N8Y513</accession>
<reference evidence="1 2" key="1">
    <citation type="submission" date="2013-02" db="EMBL/GenBank/DDBJ databases">
        <title>The Genome Sequence of Acinetobacter schindleri NIPH 900.</title>
        <authorList>
            <consortium name="The Broad Institute Genome Sequencing Platform"/>
            <consortium name="The Broad Institute Genome Sequencing Center for Infectious Disease"/>
            <person name="Cerqueira G."/>
            <person name="Feldgarden M."/>
            <person name="Courvalin P."/>
            <person name="Perichon B."/>
            <person name="Grillot-Courvalin C."/>
            <person name="Clermont D."/>
            <person name="Rocha E."/>
            <person name="Yoon E.-J."/>
            <person name="Nemec A."/>
            <person name="Walker B."/>
            <person name="Young S.K."/>
            <person name="Zeng Q."/>
            <person name="Gargeya S."/>
            <person name="Fitzgerald M."/>
            <person name="Haas B."/>
            <person name="Abouelleil A."/>
            <person name="Alvarado L."/>
            <person name="Arachchi H.M."/>
            <person name="Berlin A.M."/>
            <person name="Chapman S.B."/>
            <person name="Dewar J."/>
            <person name="Goldberg J."/>
            <person name="Griggs A."/>
            <person name="Gujja S."/>
            <person name="Hansen M."/>
            <person name="Howarth C."/>
            <person name="Imamovic A."/>
            <person name="Larimer J."/>
            <person name="McCowan C."/>
            <person name="Murphy C."/>
            <person name="Neiman D."/>
            <person name="Pearson M."/>
            <person name="Priest M."/>
            <person name="Roberts A."/>
            <person name="Saif S."/>
            <person name="Shea T."/>
            <person name="Sisk P."/>
            <person name="Sykes S."/>
            <person name="Wortman J."/>
            <person name="Nusbaum C."/>
            <person name="Birren B."/>
        </authorList>
    </citation>
    <scope>NUCLEOTIDE SEQUENCE [LARGE SCALE GENOMIC DNA]</scope>
    <source>
        <strain evidence="1 2">NIPH 900</strain>
    </source>
</reference>
<proteinExistence type="predicted"/>
<gene>
    <name evidence="1" type="ORF">F965_00049</name>
</gene>
<dbReference type="Proteomes" id="UP000018438">
    <property type="component" value="Unassembled WGS sequence"/>
</dbReference>
<dbReference type="HOGENOM" id="CLU_1536818_0_0_6"/>
<sequence length="174" mass="20441">MENQIENFIAAFKDLWIYELLAETLSDDALFEHSVKENGTVVWMKEQTRQIWKFWIIAQENHVLQEDCMIDNHWFMKGMSVHGLIQHAADAYKAKAVAQNSNIEFGTDDNEIWWAHEVPYYGTVQMNRLEEHGLIEWDIVLDGCWQGPFDSKDQAIQHLVECIEEKRQEEKANA</sequence>